<dbReference type="SUPFAM" id="SSF47823">
    <property type="entry name" value="lambda integrase-like, N-terminal domain"/>
    <property type="match status" value="1"/>
</dbReference>
<dbReference type="PROSITE" id="PS51898">
    <property type="entry name" value="TYR_RECOMBINASE"/>
    <property type="match status" value="1"/>
</dbReference>
<dbReference type="GO" id="GO:0007059">
    <property type="term" value="P:chromosome segregation"/>
    <property type="evidence" value="ECO:0007669"/>
    <property type="project" value="UniProtKB-UniRule"/>
</dbReference>
<dbReference type="Gene3D" id="1.10.443.10">
    <property type="entry name" value="Intergrase catalytic core"/>
    <property type="match status" value="1"/>
</dbReference>
<dbReference type="RefSeq" id="WP_163966604.1">
    <property type="nucleotide sequence ID" value="NZ_JAAGNX010000003.1"/>
</dbReference>
<evidence type="ECO:0000256" key="7">
    <source>
        <dbReference type="ARBA" id="ARBA00023125"/>
    </source>
</evidence>
<keyword evidence="3 10" id="KW-0963">Cytoplasm</keyword>
<evidence type="ECO:0000256" key="10">
    <source>
        <dbReference type="HAMAP-Rule" id="MF_01808"/>
    </source>
</evidence>
<sequence>MGSLKSKRWSDSIDRAIDSLPPALADGVDAFGVFIELEKGHSRHTVEGYQRDICQCAQFVATKCKRQIWESVKGEDISAWLQSLDDEDYSAASLARKLSALKHCARFLVAEKVIRDDFTELLSAPKLARHLPDTLSPEEVDALLEAPSRHSAQGLRDRAFLELMYSSGLRVSELCALTLQNLDLEEGFLRVEAGKRGKDRLTPVGGRAIEAIKAYLHTARPQLVRPKTGSVVFLSNRGTALSRKTVWHWIKKYAQVAGIEKSVKPHGLRHSFATHLLSNGADLRAIQEMLGHADIGTTEIYTKVDRKQLISAHKRFHPRKA</sequence>
<evidence type="ECO:0000256" key="8">
    <source>
        <dbReference type="ARBA" id="ARBA00023172"/>
    </source>
</evidence>
<dbReference type="CDD" id="cd00798">
    <property type="entry name" value="INT_XerDC_C"/>
    <property type="match status" value="1"/>
</dbReference>
<dbReference type="SUPFAM" id="SSF56349">
    <property type="entry name" value="DNA breaking-rejoining enzymes"/>
    <property type="match status" value="1"/>
</dbReference>
<keyword evidence="5 10" id="KW-0159">Chromosome partition</keyword>
<comment type="subunit">
    <text evidence="10">Forms a cyclic heterotetrameric complex composed of two molecules of XerC and two molecules of XerD.</text>
</comment>
<feature type="active site" evidence="10">
    <location>
        <position position="269"/>
    </location>
</feature>
<dbReference type="Gene3D" id="1.10.150.130">
    <property type="match status" value="1"/>
</dbReference>
<dbReference type="InterPro" id="IPR011932">
    <property type="entry name" value="Recomb_XerD"/>
</dbReference>
<evidence type="ECO:0000259" key="12">
    <source>
        <dbReference type="PROSITE" id="PS51900"/>
    </source>
</evidence>
<dbReference type="InterPro" id="IPR050090">
    <property type="entry name" value="Tyrosine_recombinase_XerCD"/>
</dbReference>
<comment type="caution">
    <text evidence="13">The sequence shown here is derived from an EMBL/GenBank/DDBJ whole genome shotgun (WGS) entry which is preliminary data.</text>
</comment>
<dbReference type="EMBL" id="JAAGNX010000003">
    <property type="protein sequence ID" value="NDV63277.1"/>
    <property type="molecule type" value="Genomic_DNA"/>
</dbReference>
<evidence type="ECO:0000256" key="4">
    <source>
        <dbReference type="ARBA" id="ARBA00022618"/>
    </source>
</evidence>
<keyword evidence="9 10" id="KW-0131">Cell cycle</keyword>
<dbReference type="Pfam" id="PF02899">
    <property type="entry name" value="Phage_int_SAM_1"/>
    <property type="match status" value="1"/>
</dbReference>
<dbReference type="GO" id="GO:0005737">
    <property type="term" value="C:cytoplasm"/>
    <property type="evidence" value="ECO:0007669"/>
    <property type="project" value="UniProtKB-SubCell"/>
</dbReference>
<dbReference type="InterPro" id="IPR002104">
    <property type="entry name" value="Integrase_catalytic"/>
</dbReference>
<comment type="similarity">
    <text evidence="2">Belongs to the 'phage' integrase family. XerD subfamily.</text>
</comment>
<feature type="active site" evidence="10">
    <location>
        <position position="195"/>
    </location>
</feature>
<evidence type="ECO:0000256" key="1">
    <source>
        <dbReference type="ARBA" id="ARBA00004496"/>
    </source>
</evidence>
<dbReference type="GO" id="GO:0003677">
    <property type="term" value="F:DNA binding"/>
    <property type="evidence" value="ECO:0007669"/>
    <property type="project" value="UniProtKB-UniRule"/>
</dbReference>
<evidence type="ECO:0000256" key="2">
    <source>
        <dbReference type="ARBA" id="ARBA00010450"/>
    </source>
</evidence>
<evidence type="ECO:0000256" key="5">
    <source>
        <dbReference type="ARBA" id="ARBA00022829"/>
    </source>
</evidence>
<dbReference type="InterPro" id="IPR044068">
    <property type="entry name" value="CB"/>
</dbReference>
<feature type="active site" evidence="10">
    <location>
        <position position="170"/>
    </location>
</feature>
<gene>
    <name evidence="13" type="primary">xerD</name>
    <name evidence="10" type="synonym">xerC</name>
    <name evidence="13" type="ORF">G0Q06_12495</name>
</gene>
<evidence type="ECO:0000256" key="3">
    <source>
        <dbReference type="ARBA" id="ARBA00022490"/>
    </source>
</evidence>
<feature type="active site" evidence="10">
    <location>
        <position position="292"/>
    </location>
</feature>
<dbReference type="InterPro" id="IPR010998">
    <property type="entry name" value="Integrase_recombinase_N"/>
</dbReference>
<keyword evidence="14" id="KW-1185">Reference proteome</keyword>
<dbReference type="PANTHER" id="PTHR30349">
    <property type="entry name" value="PHAGE INTEGRASE-RELATED"/>
    <property type="match status" value="1"/>
</dbReference>
<feature type="domain" description="Tyr recombinase" evidence="11">
    <location>
        <begin position="130"/>
        <end position="314"/>
    </location>
</feature>
<evidence type="ECO:0000256" key="6">
    <source>
        <dbReference type="ARBA" id="ARBA00022908"/>
    </source>
</evidence>
<dbReference type="GO" id="GO:0051301">
    <property type="term" value="P:cell division"/>
    <property type="evidence" value="ECO:0007669"/>
    <property type="project" value="UniProtKB-KW"/>
</dbReference>
<dbReference type="HAMAP" id="MF_01808">
    <property type="entry name" value="Recomb_XerC_XerD"/>
    <property type="match status" value="1"/>
</dbReference>
<dbReference type="PANTHER" id="PTHR30349:SF81">
    <property type="entry name" value="TYROSINE RECOMBINASE XERC"/>
    <property type="match status" value="1"/>
</dbReference>
<dbReference type="InterPro" id="IPR013762">
    <property type="entry name" value="Integrase-like_cat_sf"/>
</dbReference>
<keyword evidence="7 10" id="KW-0238">DNA-binding</keyword>
<dbReference type="InterPro" id="IPR004107">
    <property type="entry name" value="Integrase_SAM-like_N"/>
</dbReference>
<comment type="subcellular location">
    <subcellularLocation>
        <location evidence="1 10">Cytoplasm</location>
    </subcellularLocation>
</comment>
<dbReference type="GO" id="GO:0006313">
    <property type="term" value="P:DNA transposition"/>
    <property type="evidence" value="ECO:0007669"/>
    <property type="project" value="UniProtKB-UniRule"/>
</dbReference>
<organism evidence="13 14">
    <name type="scientific">Oceanipulchritudo coccoides</name>
    <dbReference type="NCBI Taxonomy" id="2706888"/>
    <lineage>
        <taxon>Bacteria</taxon>
        <taxon>Pseudomonadati</taxon>
        <taxon>Verrucomicrobiota</taxon>
        <taxon>Opitutia</taxon>
        <taxon>Puniceicoccales</taxon>
        <taxon>Oceanipulchritudinaceae</taxon>
        <taxon>Oceanipulchritudo</taxon>
    </lineage>
</organism>
<evidence type="ECO:0000313" key="13">
    <source>
        <dbReference type="EMBL" id="NDV63277.1"/>
    </source>
</evidence>
<feature type="active site" description="O-(3'-phospho-DNA)-tyrosine intermediate" evidence="10">
    <location>
        <position position="301"/>
    </location>
</feature>
<feature type="active site" evidence="10">
    <location>
        <position position="266"/>
    </location>
</feature>
<comment type="function">
    <text evidence="10">Site-specific tyrosine recombinase, which acts by catalyzing the cutting and rejoining of the recombining DNA molecules. The XerC-XerD complex is essential to convert dimers of the bacterial chromosome into monomers to permit their segregation at cell division. It also contributes to the segregational stability of plasmids.</text>
</comment>
<dbReference type="InterPro" id="IPR023009">
    <property type="entry name" value="Tyrosine_recombinase_XerC/XerD"/>
</dbReference>
<reference evidence="13 14" key="1">
    <citation type="submission" date="2020-02" db="EMBL/GenBank/DDBJ databases">
        <title>Albibacoteraceae fam. nov., the first described family within the subdivision 4 Verrucomicrobia.</title>
        <authorList>
            <person name="Xi F."/>
        </authorList>
    </citation>
    <scope>NUCLEOTIDE SEQUENCE [LARGE SCALE GENOMIC DNA]</scope>
    <source>
        <strain evidence="13 14">CK1056</strain>
    </source>
</reference>
<feature type="domain" description="Core-binding (CB)" evidence="12">
    <location>
        <begin position="22"/>
        <end position="109"/>
    </location>
</feature>
<keyword evidence="8 10" id="KW-0233">DNA recombination</keyword>
<accession>A0A6B2M573</accession>
<evidence type="ECO:0000256" key="9">
    <source>
        <dbReference type="ARBA" id="ARBA00023306"/>
    </source>
</evidence>
<dbReference type="Proteomes" id="UP000478417">
    <property type="component" value="Unassembled WGS sequence"/>
</dbReference>
<dbReference type="NCBIfam" id="TIGR02225">
    <property type="entry name" value="recomb_XerD"/>
    <property type="match status" value="1"/>
</dbReference>
<protein>
    <recommendedName>
        <fullName evidence="10">Tyrosine recombinase XerC</fullName>
    </recommendedName>
</protein>
<evidence type="ECO:0000259" key="11">
    <source>
        <dbReference type="PROSITE" id="PS51898"/>
    </source>
</evidence>
<dbReference type="PROSITE" id="PS51900">
    <property type="entry name" value="CB"/>
    <property type="match status" value="1"/>
</dbReference>
<keyword evidence="6 10" id="KW-0229">DNA integration</keyword>
<dbReference type="GO" id="GO:0009037">
    <property type="term" value="F:tyrosine-based site-specific recombinase activity"/>
    <property type="evidence" value="ECO:0007669"/>
    <property type="project" value="UniProtKB-UniRule"/>
</dbReference>
<name>A0A6B2M573_9BACT</name>
<proteinExistence type="inferred from homology"/>
<comment type="similarity">
    <text evidence="10">Belongs to the 'phage' integrase family. XerC subfamily.</text>
</comment>
<dbReference type="AlphaFoldDB" id="A0A6B2M573"/>
<dbReference type="InterPro" id="IPR011010">
    <property type="entry name" value="DNA_brk_join_enz"/>
</dbReference>
<keyword evidence="4 10" id="KW-0132">Cell division</keyword>
<dbReference type="Pfam" id="PF00589">
    <property type="entry name" value="Phage_integrase"/>
    <property type="match status" value="1"/>
</dbReference>
<dbReference type="NCBIfam" id="NF001399">
    <property type="entry name" value="PRK00283.1"/>
    <property type="match status" value="1"/>
</dbReference>
<evidence type="ECO:0000313" key="14">
    <source>
        <dbReference type="Proteomes" id="UP000478417"/>
    </source>
</evidence>